<dbReference type="InterPro" id="IPR013783">
    <property type="entry name" value="Ig-like_fold"/>
</dbReference>
<dbReference type="AlphaFoldDB" id="A0A239H374"/>
<evidence type="ECO:0000313" key="2">
    <source>
        <dbReference type="Proteomes" id="UP000198480"/>
    </source>
</evidence>
<sequence length="574" mass="64441">MKYIILPLKCNFNNASPNYMRKFLLITFFTTSAMLSCMDLFGQGTPRDCEECKPTGNNRQNFVILEAFLSNINGDRLDVNNCISGETIFITINYTSRQALDNLKILSSLLVLANVGNEELFEFDFDYYVTLAPAANGSAPGQITIPITFPEEFLFDCKTQRLELLNSRGFWSANSRPITDICDYPPGLCNFSNQPVIDVGVNGFIYDFDFVIECLNSSAETVDVTFFVSALAGGSRPLNINWDIKVDEIEYTEFPNGEFSFTVRGLDGGETLSPNLVINGRPSDTGLSDDDITVPNIFFATPNSKDNDISQEVQPNGFASVEIDNPENFTFIWRDDFGNFYDPEDPTFLGGLSNGIYRVTVTDNETGICREYQFPIDSRILPVELYNPTARYIQSNKSSLVSWATAKETANSHFEIERSDKGINDFRKVGEVDGMGWKDTVTEYQFIDEKLPLSGGNLFYRIKQVDFDGKSTYSKVLAVRAEGVQATTGAWRAFPNPTLGDELRIALLDRTQYNDEPITFRIVHPTLVTQAITVNSENEMNNQLATLIPRVPRGVLVVEIQWGQKVEHIKVLKK</sequence>
<evidence type="ECO:0000313" key="1">
    <source>
        <dbReference type="EMBL" id="SNS75827.1"/>
    </source>
</evidence>
<organism evidence="1 2">
    <name type="scientific">Belliella buryatensis</name>
    <dbReference type="NCBI Taxonomy" id="1500549"/>
    <lineage>
        <taxon>Bacteria</taxon>
        <taxon>Pseudomonadati</taxon>
        <taxon>Bacteroidota</taxon>
        <taxon>Cytophagia</taxon>
        <taxon>Cytophagales</taxon>
        <taxon>Cyclobacteriaceae</taxon>
        <taxon>Belliella</taxon>
    </lineage>
</organism>
<dbReference type="Gene3D" id="2.60.40.10">
    <property type="entry name" value="Immunoglobulins"/>
    <property type="match status" value="1"/>
</dbReference>
<dbReference type="Proteomes" id="UP000198480">
    <property type="component" value="Unassembled WGS sequence"/>
</dbReference>
<accession>A0A239H374</accession>
<dbReference type="EMBL" id="FZOK01000024">
    <property type="protein sequence ID" value="SNS75827.1"/>
    <property type="molecule type" value="Genomic_DNA"/>
</dbReference>
<keyword evidence="2" id="KW-1185">Reference proteome</keyword>
<protein>
    <recommendedName>
        <fullName evidence="3">SprB repeat-containing protein</fullName>
    </recommendedName>
</protein>
<name>A0A239H374_9BACT</name>
<proteinExistence type="predicted"/>
<evidence type="ECO:0008006" key="3">
    <source>
        <dbReference type="Google" id="ProtNLM"/>
    </source>
</evidence>
<gene>
    <name evidence="1" type="ORF">SAMN06295967_1242</name>
</gene>
<reference evidence="2" key="1">
    <citation type="submission" date="2017-06" db="EMBL/GenBank/DDBJ databases">
        <authorList>
            <person name="Varghese N."/>
            <person name="Submissions S."/>
        </authorList>
    </citation>
    <scope>NUCLEOTIDE SEQUENCE [LARGE SCALE GENOMIC DNA]</scope>
    <source>
        <strain evidence="2">5C</strain>
    </source>
</reference>